<evidence type="ECO:0000313" key="3">
    <source>
        <dbReference type="Proteomes" id="UP001595692"/>
    </source>
</evidence>
<keyword evidence="3" id="KW-1185">Reference proteome</keyword>
<protein>
    <recommendedName>
        <fullName evidence="4">Lipoprotein</fullName>
    </recommendedName>
</protein>
<sequence length="104" mass="11282">MKKTYLIPCLLMPLLLTACGEPSEADIKGALQNSLQQANSVSTMVLGDQGKIEILAVHKLGCDEQAGSWHCTVEVESKLPVIGAQRKTHQLKVAKSEQGWVLVQ</sequence>
<comment type="caution">
    <text evidence="2">The sequence shown here is derived from an EMBL/GenBank/DDBJ whole genome shotgun (WGS) entry which is preliminary data.</text>
</comment>
<evidence type="ECO:0000256" key="1">
    <source>
        <dbReference type="SAM" id="SignalP"/>
    </source>
</evidence>
<keyword evidence="1" id="KW-0732">Signal</keyword>
<accession>A0ABV8CQ75</accession>
<dbReference type="RefSeq" id="WP_377153172.1">
    <property type="nucleotide sequence ID" value="NZ_JBHSAF010000014.1"/>
</dbReference>
<feature type="chain" id="PRO_5045337537" description="Lipoprotein" evidence="1">
    <location>
        <begin position="19"/>
        <end position="104"/>
    </location>
</feature>
<dbReference type="Proteomes" id="UP001595692">
    <property type="component" value="Unassembled WGS sequence"/>
</dbReference>
<evidence type="ECO:0008006" key="4">
    <source>
        <dbReference type="Google" id="ProtNLM"/>
    </source>
</evidence>
<feature type="signal peptide" evidence="1">
    <location>
        <begin position="1"/>
        <end position="18"/>
    </location>
</feature>
<name>A0ABV8CQ75_9GAMM</name>
<organism evidence="2 3">
    <name type="scientific">Pseudaeromonas sharmana</name>
    <dbReference type="NCBI Taxonomy" id="328412"/>
    <lineage>
        <taxon>Bacteria</taxon>
        <taxon>Pseudomonadati</taxon>
        <taxon>Pseudomonadota</taxon>
        <taxon>Gammaproteobacteria</taxon>
        <taxon>Aeromonadales</taxon>
        <taxon>Aeromonadaceae</taxon>
        <taxon>Pseudaeromonas</taxon>
    </lineage>
</organism>
<evidence type="ECO:0000313" key="2">
    <source>
        <dbReference type="EMBL" id="MFC3914371.1"/>
    </source>
</evidence>
<dbReference type="EMBL" id="JBHSAF010000014">
    <property type="protein sequence ID" value="MFC3914371.1"/>
    <property type="molecule type" value="Genomic_DNA"/>
</dbReference>
<dbReference type="PROSITE" id="PS51257">
    <property type="entry name" value="PROKAR_LIPOPROTEIN"/>
    <property type="match status" value="1"/>
</dbReference>
<reference evidence="3" key="1">
    <citation type="journal article" date="2019" name="Int. J. Syst. Evol. Microbiol.">
        <title>The Global Catalogue of Microorganisms (GCM) 10K type strain sequencing project: providing services to taxonomists for standard genome sequencing and annotation.</title>
        <authorList>
            <consortium name="The Broad Institute Genomics Platform"/>
            <consortium name="The Broad Institute Genome Sequencing Center for Infectious Disease"/>
            <person name="Wu L."/>
            <person name="Ma J."/>
        </authorList>
    </citation>
    <scope>NUCLEOTIDE SEQUENCE [LARGE SCALE GENOMIC DNA]</scope>
    <source>
        <strain evidence="3">CCUG 54939</strain>
    </source>
</reference>
<proteinExistence type="predicted"/>
<gene>
    <name evidence="2" type="ORF">ACFOSS_12970</name>
</gene>